<comment type="subcellular location">
    <subcellularLocation>
        <location evidence="2">Secreted</location>
    </subcellularLocation>
</comment>
<sequence>MNVSVLISPNWERAHPQECSLTSPESAMTSPQPQPRLNRRSLIKATGVGGLVIGAGALATVALPASAAAFGWSDDGSNYVVDTGADLVFKVSKSNGDLNSFVHRGVEYQGYGKNSHVESGLGASTVTISASGSTILITVVHGSLIHYYAARSGENNIYMWTYKAADSVTMQRYIVRLKPGLLTFTGGDAWDSAATTTIEAGDVFRATDGTTHSKHYSGLRVMDYDYIGAKNAAGTVGIWMVRSNHEKASGGPFFRSLLRSGSTGSPDLYEIVWYNMAQTEAQRYGLHGPYILSFTDGGAPSSALYARNLTTSWADGLGIRSHVPASGRGRVAGVGINGRDAAYTYTVGFANTDAQYWAVVNAGTGYFSCPGMLPGTYTMTVYKDELAVQTGSVTVTAGGTTTLNTITITGDPSTAPAVWRIGDWTGSPKGFKNADLMTYAHPSDPRAAAWTGNFIVGTSAVSAFPCYQWVAVNNDLLVYFKLTAAQAAAAHTLRIGLSASYAGGRHRVSVNGWTSAIPAAPGNSGTRSLTVGAYRSYTSTLTYAVPASAFQTDTAQWNVLKLSVVSGSSGDGYLSPGLAFDCIDLLA</sequence>
<dbReference type="InterPro" id="IPR029411">
    <property type="entry name" value="RG-lyase_III"/>
</dbReference>
<keyword evidence="7" id="KW-1015">Disulfide bond</keyword>
<organism evidence="14 15">
    <name type="scientific">Actinoplanes lobatus</name>
    <dbReference type="NCBI Taxonomy" id="113568"/>
    <lineage>
        <taxon>Bacteria</taxon>
        <taxon>Bacillati</taxon>
        <taxon>Actinomycetota</taxon>
        <taxon>Actinomycetes</taxon>
        <taxon>Micromonosporales</taxon>
        <taxon>Micromonosporaceae</taxon>
        <taxon>Actinoplanes</taxon>
    </lineage>
</organism>
<evidence type="ECO:0000256" key="2">
    <source>
        <dbReference type="ARBA" id="ARBA00004613"/>
    </source>
</evidence>
<dbReference type="PROSITE" id="PS51318">
    <property type="entry name" value="TAT"/>
    <property type="match status" value="1"/>
</dbReference>
<accession>A0ABQ4AT04</accession>
<dbReference type="InterPro" id="IPR016590">
    <property type="entry name" value="Rhamnogalacturonase_B"/>
</dbReference>
<evidence type="ECO:0000256" key="10">
    <source>
        <dbReference type="SAM" id="MobiDB-lite"/>
    </source>
</evidence>
<dbReference type="Pfam" id="PF14683">
    <property type="entry name" value="CBM-like"/>
    <property type="match status" value="1"/>
</dbReference>
<dbReference type="CDD" id="cd10317">
    <property type="entry name" value="RGL4_C"/>
    <property type="match status" value="1"/>
</dbReference>
<evidence type="ECO:0000256" key="9">
    <source>
        <dbReference type="ARBA" id="ARBA00023316"/>
    </source>
</evidence>
<feature type="domain" description="Rhamnogalacturonase B N-terminal" evidence="11">
    <location>
        <begin position="70"/>
        <end position="319"/>
    </location>
</feature>
<dbReference type="PANTHER" id="PTHR36574">
    <property type="entry name" value="RHAMNOGALACTURONATE LYASE-RELATED"/>
    <property type="match status" value="1"/>
</dbReference>
<dbReference type="Gene3D" id="2.70.98.10">
    <property type="match status" value="1"/>
</dbReference>
<evidence type="ECO:0000256" key="7">
    <source>
        <dbReference type="ARBA" id="ARBA00023157"/>
    </source>
</evidence>
<proteinExistence type="inferred from homology"/>
<dbReference type="InterPro" id="IPR008979">
    <property type="entry name" value="Galactose-bd-like_sf"/>
</dbReference>
<reference evidence="14 15" key="1">
    <citation type="submission" date="2021-01" db="EMBL/GenBank/DDBJ databases">
        <title>Whole genome shotgun sequence of Actinoplanes lobatus NBRC 12513.</title>
        <authorList>
            <person name="Komaki H."/>
            <person name="Tamura T."/>
        </authorList>
    </citation>
    <scope>NUCLEOTIDE SEQUENCE [LARGE SCALE GENOMIC DNA]</scope>
    <source>
        <strain evidence="14 15">NBRC 12513</strain>
    </source>
</reference>
<dbReference type="EC" id="4.2.2.23" evidence="4"/>
<dbReference type="InterPro" id="IPR006311">
    <property type="entry name" value="TAT_signal"/>
</dbReference>
<comment type="catalytic activity">
    <reaction evidence="1">
        <text>Endotype eliminative cleavage of L-alpha-rhamnopyranosyl-(1-&gt;4)-alpha-D-galactopyranosyluronic acid bonds of rhamnogalacturonan I domains in ramified hairy regions of pectin leaving L-rhamnopyranose at the reducing end and 4-deoxy-4,5-unsaturated D-galactopyranosyluronic acid at the non-reducing end.</text>
        <dbReference type="EC" id="4.2.2.23"/>
    </reaction>
</comment>
<gene>
    <name evidence="14" type="ORF">Alo02nite_70380</name>
</gene>
<dbReference type="PANTHER" id="PTHR36574:SF1">
    <property type="entry name" value="RHAMNOGALACTURONATE LYASE-RELATED"/>
    <property type="match status" value="1"/>
</dbReference>
<dbReference type="Gene3D" id="2.60.40.1120">
    <property type="entry name" value="Carboxypeptidase-like, regulatory domain"/>
    <property type="match status" value="1"/>
</dbReference>
<comment type="similarity">
    <text evidence="3">Belongs to the polysaccharide lyase 4 family.</text>
</comment>
<dbReference type="Pfam" id="PF14686">
    <property type="entry name" value="fn3_3"/>
    <property type="match status" value="1"/>
</dbReference>
<feature type="domain" description="Rhamnogalacturonan lyase" evidence="13">
    <location>
        <begin position="328"/>
        <end position="403"/>
    </location>
</feature>
<keyword evidence="9" id="KW-0961">Cell wall biogenesis/degradation</keyword>
<dbReference type="EMBL" id="BOMP01000120">
    <property type="protein sequence ID" value="GIE44140.1"/>
    <property type="molecule type" value="Genomic_DNA"/>
</dbReference>
<keyword evidence="15" id="KW-1185">Reference proteome</keyword>
<keyword evidence="5" id="KW-0964">Secreted</keyword>
<keyword evidence="8" id="KW-0456">Lyase</keyword>
<dbReference type="InterPro" id="IPR015364">
    <property type="entry name" value="RhgB_N"/>
</dbReference>
<evidence type="ECO:0000256" key="1">
    <source>
        <dbReference type="ARBA" id="ARBA00001324"/>
    </source>
</evidence>
<dbReference type="InterPro" id="IPR014718">
    <property type="entry name" value="GH-type_carb-bd"/>
</dbReference>
<evidence type="ECO:0000313" key="15">
    <source>
        <dbReference type="Proteomes" id="UP000631312"/>
    </source>
</evidence>
<dbReference type="Gene3D" id="2.60.120.260">
    <property type="entry name" value="Galactose-binding domain-like"/>
    <property type="match status" value="1"/>
</dbReference>
<evidence type="ECO:0000259" key="13">
    <source>
        <dbReference type="Pfam" id="PF14686"/>
    </source>
</evidence>
<evidence type="ECO:0000256" key="3">
    <source>
        <dbReference type="ARBA" id="ARBA00010418"/>
    </source>
</evidence>
<evidence type="ECO:0000259" key="12">
    <source>
        <dbReference type="Pfam" id="PF14683"/>
    </source>
</evidence>
<evidence type="ECO:0000256" key="8">
    <source>
        <dbReference type="ARBA" id="ARBA00023239"/>
    </source>
</evidence>
<feature type="compositionally biased region" description="Polar residues" evidence="10">
    <location>
        <begin position="19"/>
        <end position="31"/>
    </location>
</feature>
<evidence type="ECO:0000259" key="11">
    <source>
        <dbReference type="Pfam" id="PF09284"/>
    </source>
</evidence>
<keyword evidence="6" id="KW-0732">Signal</keyword>
<comment type="caution">
    <text evidence="14">The sequence shown here is derived from an EMBL/GenBank/DDBJ whole genome shotgun (WGS) entry which is preliminary data.</text>
</comment>
<evidence type="ECO:0000256" key="4">
    <source>
        <dbReference type="ARBA" id="ARBA00012437"/>
    </source>
</evidence>
<dbReference type="InterPro" id="IPR013784">
    <property type="entry name" value="Carb-bd-like_fold"/>
</dbReference>
<dbReference type="Pfam" id="PF09284">
    <property type="entry name" value="RhgB_N"/>
    <property type="match status" value="1"/>
</dbReference>
<dbReference type="SUPFAM" id="SSF74650">
    <property type="entry name" value="Galactose mutarotase-like"/>
    <property type="match status" value="1"/>
</dbReference>
<dbReference type="SUPFAM" id="SSF49452">
    <property type="entry name" value="Starch-binding domain-like"/>
    <property type="match status" value="1"/>
</dbReference>
<dbReference type="Proteomes" id="UP000631312">
    <property type="component" value="Unassembled WGS sequence"/>
</dbReference>
<dbReference type="InterPro" id="IPR029413">
    <property type="entry name" value="RG-lyase_II"/>
</dbReference>
<evidence type="ECO:0000313" key="14">
    <source>
        <dbReference type="EMBL" id="GIE44140.1"/>
    </source>
</evidence>
<name>A0ABQ4AT04_9ACTN</name>
<evidence type="ECO:0000256" key="6">
    <source>
        <dbReference type="ARBA" id="ARBA00022729"/>
    </source>
</evidence>
<dbReference type="SUPFAM" id="SSF49785">
    <property type="entry name" value="Galactose-binding domain-like"/>
    <property type="match status" value="1"/>
</dbReference>
<feature type="domain" description="Rhamnogalacturonan lyase" evidence="12">
    <location>
        <begin position="418"/>
        <end position="585"/>
    </location>
</feature>
<feature type="region of interest" description="Disordered" evidence="10">
    <location>
        <begin position="15"/>
        <end position="35"/>
    </location>
</feature>
<dbReference type="InterPro" id="IPR011013">
    <property type="entry name" value="Gal_mutarotase_sf_dom"/>
</dbReference>
<evidence type="ECO:0000256" key="5">
    <source>
        <dbReference type="ARBA" id="ARBA00022525"/>
    </source>
</evidence>
<protein>
    <recommendedName>
        <fullName evidence="4">rhamnogalacturonan endolyase</fullName>
        <ecNumber evidence="4">4.2.2.23</ecNumber>
    </recommendedName>
</protein>
<dbReference type="CDD" id="cd10320">
    <property type="entry name" value="RGL4_N"/>
    <property type="match status" value="1"/>
</dbReference>